<dbReference type="GO" id="GO:0046872">
    <property type="term" value="F:metal ion binding"/>
    <property type="evidence" value="ECO:0007669"/>
    <property type="project" value="UniProtKB-KW"/>
</dbReference>
<evidence type="ECO:0000256" key="5">
    <source>
        <dbReference type="ARBA" id="ARBA00023136"/>
    </source>
</evidence>
<evidence type="ECO:0000256" key="10">
    <source>
        <dbReference type="HAMAP-Rule" id="MF_00454"/>
    </source>
</evidence>
<accession>A0A1G8FXM6</accession>
<dbReference type="GO" id="GO:0062054">
    <property type="term" value="F:fluoride channel activity"/>
    <property type="evidence" value="ECO:0007669"/>
    <property type="project" value="UniProtKB-UniRule"/>
</dbReference>
<feature type="transmembrane region" description="Helical" evidence="10">
    <location>
        <begin position="81"/>
        <end position="100"/>
    </location>
</feature>
<comment type="catalytic activity">
    <reaction evidence="8">
        <text>fluoride(in) = fluoride(out)</text>
        <dbReference type="Rhea" id="RHEA:76159"/>
        <dbReference type="ChEBI" id="CHEBI:17051"/>
    </reaction>
    <physiologicalReaction direction="left-to-right" evidence="8">
        <dbReference type="Rhea" id="RHEA:76160"/>
    </physiologicalReaction>
</comment>
<dbReference type="OrthoDB" id="4408652at2"/>
<keyword evidence="2 10" id="KW-1003">Cell membrane</keyword>
<keyword evidence="10" id="KW-0479">Metal-binding</keyword>
<evidence type="ECO:0000256" key="4">
    <source>
        <dbReference type="ARBA" id="ARBA00022989"/>
    </source>
</evidence>
<dbReference type="HAMAP" id="MF_00454">
    <property type="entry name" value="FluC"/>
    <property type="match status" value="1"/>
</dbReference>
<evidence type="ECO:0000256" key="7">
    <source>
        <dbReference type="ARBA" id="ARBA00035120"/>
    </source>
</evidence>
<comment type="activity regulation">
    <text evidence="10">Na(+) is not transported, but it plays an essential structural role and its presence is essential for fluoride channel function.</text>
</comment>
<dbReference type="STRING" id="335973.SAMN04488693_103241"/>
<keyword evidence="10" id="KW-0915">Sodium</keyword>
<keyword evidence="12" id="KW-1185">Reference proteome</keyword>
<dbReference type="InterPro" id="IPR003691">
    <property type="entry name" value="FluC"/>
</dbReference>
<proteinExistence type="inferred from homology"/>
<evidence type="ECO:0000256" key="3">
    <source>
        <dbReference type="ARBA" id="ARBA00022692"/>
    </source>
</evidence>
<keyword evidence="5 10" id="KW-0472">Membrane</keyword>
<keyword evidence="6 10" id="KW-0407">Ion channel</keyword>
<evidence type="ECO:0000313" key="11">
    <source>
        <dbReference type="EMBL" id="SDH86904.1"/>
    </source>
</evidence>
<keyword evidence="4 10" id="KW-1133">Transmembrane helix</keyword>
<feature type="transmembrane region" description="Helical" evidence="10">
    <location>
        <begin position="46"/>
        <end position="69"/>
    </location>
</feature>
<feature type="binding site" evidence="10">
    <location>
        <position position="87"/>
    </location>
    <ligand>
        <name>Na(+)</name>
        <dbReference type="ChEBI" id="CHEBI:29101"/>
        <note>structural</note>
    </ligand>
</feature>
<keyword evidence="10" id="KW-0813">Transport</keyword>
<comment type="function">
    <text evidence="9 10">Fluoride-specific ion channel. Important for reducing fluoride concentration in the cell, thus reducing its toxicity.</text>
</comment>
<evidence type="ECO:0000256" key="6">
    <source>
        <dbReference type="ARBA" id="ARBA00023303"/>
    </source>
</evidence>
<dbReference type="EMBL" id="FNDT01000003">
    <property type="protein sequence ID" value="SDH86904.1"/>
    <property type="molecule type" value="Genomic_DNA"/>
</dbReference>
<name>A0A1G8FXM6_9MICC</name>
<feature type="transmembrane region" description="Helical" evidence="10">
    <location>
        <begin position="12"/>
        <end position="34"/>
    </location>
</feature>
<evidence type="ECO:0000313" key="12">
    <source>
        <dbReference type="Proteomes" id="UP000199258"/>
    </source>
</evidence>
<keyword evidence="10" id="KW-0406">Ion transport</keyword>
<comment type="similarity">
    <text evidence="7 10">Belongs to the fluoride channel Fluc/FEX (TC 1.A.43) family.</text>
</comment>
<comment type="subcellular location">
    <subcellularLocation>
        <location evidence="1 10">Cell membrane</location>
        <topology evidence="1 10">Multi-pass membrane protein</topology>
    </subcellularLocation>
</comment>
<keyword evidence="3 10" id="KW-0812">Transmembrane</keyword>
<dbReference type="Pfam" id="PF02537">
    <property type="entry name" value="CRCB"/>
    <property type="match status" value="1"/>
</dbReference>
<evidence type="ECO:0000256" key="2">
    <source>
        <dbReference type="ARBA" id="ARBA00022475"/>
    </source>
</evidence>
<organism evidence="11 12">
    <name type="scientific">Arthrobacter subterraneus</name>
    <dbReference type="NCBI Taxonomy" id="335973"/>
    <lineage>
        <taxon>Bacteria</taxon>
        <taxon>Bacillati</taxon>
        <taxon>Actinomycetota</taxon>
        <taxon>Actinomycetes</taxon>
        <taxon>Micrococcales</taxon>
        <taxon>Micrococcaceae</taxon>
        <taxon>Arthrobacter</taxon>
    </lineage>
</organism>
<dbReference type="AlphaFoldDB" id="A0A1G8FXM6"/>
<gene>
    <name evidence="10" type="primary">fluC</name>
    <name evidence="10" type="synonym">crcB</name>
    <name evidence="11" type="ORF">SAMN04488693_103241</name>
</gene>
<evidence type="ECO:0000256" key="8">
    <source>
        <dbReference type="ARBA" id="ARBA00035585"/>
    </source>
</evidence>
<feature type="transmembrane region" description="Helical" evidence="10">
    <location>
        <begin position="106"/>
        <end position="128"/>
    </location>
</feature>
<reference evidence="11 12" key="1">
    <citation type="submission" date="2016-10" db="EMBL/GenBank/DDBJ databases">
        <authorList>
            <person name="de Groot N.N."/>
        </authorList>
    </citation>
    <scope>NUCLEOTIDE SEQUENCE [LARGE SCALE GENOMIC DNA]</scope>
    <source>
        <strain evidence="11 12">NP_1H</strain>
    </source>
</reference>
<evidence type="ECO:0000256" key="1">
    <source>
        <dbReference type="ARBA" id="ARBA00004651"/>
    </source>
</evidence>
<dbReference type="Proteomes" id="UP000199258">
    <property type="component" value="Unassembled WGS sequence"/>
</dbReference>
<evidence type="ECO:0000256" key="9">
    <source>
        <dbReference type="ARBA" id="ARBA00049940"/>
    </source>
</evidence>
<dbReference type="GO" id="GO:0140114">
    <property type="term" value="P:cellular detoxification of fluoride"/>
    <property type="evidence" value="ECO:0007669"/>
    <property type="project" value="UniProtKB-UniRule"/>
</dbReference>
<protein>
    <recommendedName>
        <fullName evidence="10">Fluoride-specific ion channel FluC</fullName>
    </recommendedName>
</protein>
<sequence length="133" mass="13658">MTSRPHVPPDHLSWKVWAAVAVGGFTGTEVRYLLGVVFPEPPGAYPWTTLAINVAGSLLLGWLTASWAAGARTPRWLQAGLGPGLIGSFTTFSAVALATLAEPALLVPYLGLSLVLGLAAAAAGIALARRTAA</sequence>
<dbReference type="GO" id="GO:0005886">
    <property type="term" value="C:plasma membrane"/>
    <property type="evidence" value="ECO:0007669"/>
    <property type="project" value="UniProtKB-SubCell"/>
</dbReference>
<feature type="binding site" evidence="10">
    <location>
        <position position="90"/>
    </location>
    <ligand>
        <name>Na(+)</name>
        <dbReference type="ChEBI" id="CHEBI:29101"/>
        <note>structural</note>
    </ligand>
</feature>
<dbReference type="RefSeq" id="WP_090585145.1">
    <property type="nucleotide sequence ID" value="NZ_FNDT01000003.1"/>
</dbReference>